<dbReference type="InterPro" id="IPR012879">
    <property type="entry name" value="CCDC47"/>
</dbReference>
<dbReference type="AlphaFoldDB" id="A0A5B7FFS0"/>
<evidence type="ECO:0000256" key="3">
    <source>
        <dbReference type="ARBA" id="ARBA00023136"/>
    </source>
</evidence>
<feature type="region of interest" description="Disordered" evidence="8">
    <location>
        <begin position="38"/>
        <end position="60"/>
    </location>
</feature>
<evidence type="ECO:0000256" key="6">
    <source>
        <dbReference type="ARBA" id="ARBA00034875"/>
    </source>
</evidence>
<keyword evidence="12" id="KW-1185">Reference proteome</keyword>
<keyword evidence="10" id="KW-0732">Signal</keyword>
<evidence type="ECO:0000256" key="7">
    <source>
        <dbReference type="ARBA" id="ARBA00034902"/>
    </source>
</evidence>
<organism evidence="11 12">
    <name type="scientific">Portunus trituberculatus</name>
    <name type="common">Swimming crab</name>
    <name type="synonym">Neptunus trituberculatus</name>
    <dbReference type="NCBI Taxonomy" id="210409"/>
    <lineage>
        <taxon>Eukaryota</taxon>
        <taxon>Metazoa</taxon>
        <taxon>Ecdysozoa</taxon>
        <taxon>Arthropoda</taxon>
        <taxon>Crustacea</taxon>
        <taxon>Multicrustacea</taxon>
        <taxon>Malacostraca</taxon>
        <taxon>Eumalacostraca</taxon>
        <taxon>Eucarida</taxon>
        <taxon>Decapoda</taxon>
        <taxon>Pleocyemata</taxon>
        <taxon>Brachyura</taxon>
        <taxon>Eubrachyura</taxon>
        <taxon>Portunoidea</taxon>
        <taxon>Portunidae</taxon>
        <taxon>Portuninae</taxon>
        <taxon>Portunus</taxon>
    </lineage>
</organism>
<sequence>MRVLVLVLVVAAAVSVSGRAQDYEDNDFAEFEVFDEEEEVMEDDDDQGSEEPSPRDENDEFSHFHDEEEFIGFDSERPQGARMPKTQEEPKITIANVPLHLRSNWDSFYLEMLMIAGLVVYFINFIVGKSKNQKLANAWFTSHKNLLEQNFALVGDDGKQVPESGGLQKESENVYTLWCSGRTNMEGMLVELKFIKRQDMIGVVSQLIRPSSDQLLVKVHLDEMDSFVFALATKKTAARLSKEMTDISTFCPEKKSADKFGFGSQYVLMNELGEVASTVLGDPKVTAVLNKFSGMVDFLHFSDQYSGPKQPEDTQPTKLPEVRRALVFGFNFPGRGNPSLEAIESMRPLLQLVFHGKAKAEKNRSRVEEAFLKATHAARAEMAQAKREERKRMEREKMLEVSTVVGGMHGGMVCILLSYRSILQ</sequence>
<comment type="similarity">
    <text evidence="5">Belongs to the CCDC47 family.</text>
</comment>
<evidence type="ECO:0000256" key="4">
    <source>
        <dbReference type="ARBA" id="ARBA00034697"/>
    </source>
</evidence>
<dbReference type="EMBL" id="VSRR010006252">
    <property type="protein sequence ID" value="MPC44377.1"/>
    <property type="molecule type" value="Genomic_DNA"/>
</dbReference>
<evidence type="ECO:0000256" key="2">
    <source>
        <dbReference type="ARBA" id="ARBA00022989"/>
    </source>
</evidence>
<name>A0A5B7FFS0_PORTR</name>
<dbReference type="PANTHER" id="PTHR12883">
    <property type="entry name" value="ADIPOCYTE-SPECIFIC PROTEIN 4-RELATED"/>
    <property type="match status" value="1"/>
</dbReference>
<evidence type="ECO:0000256" key="10">
    <source>
        <dbReference type="SAM" id="SignalP"/>
    </source>
</evidence>
<evidence type="ECO:0000256" key="8">
    <source>
        <dbReference type="SAM" id="MobiDB-lite"/>
    </source>
</evidence>
<dbReference type="GO" id="GO:0005509">
    <property type="term" value="F:calcium ion binding"/>
    <property type="evidence" value="ECO:0007669"/>
    <property type="project" value="InterPro"/>
</dbReference>
<evidence type="ECO:0000313" key="12">
    <source>
        <dbReference type="Proteomes" id="UP000324222"/>
    </source>
</evidence>
<comment type="caution">
    <text evidence="11">The sequence shown here is derived from an EMBL/GenBank/DDBJ whole genome shotgun (WGS) entry which is preliminary data.</text>
</comment>
<accession>A0A5B7FFS0</accession>
<feature type="signal peptide" evidence="10">
    <location>
        <begin position="1"/>
        <end position="20"/>
    </location>
</feature>
<protein>
    <recommendedName>
        <fullName evidence="6">PAT complex subunit CCDC47</fullName>
    </recommendedName>
    <alternativeName>
        <fullName evidence="7">Coiled-coil domain-containing protein 47</fullName>
    </alternativeName>
</protein>
<keyword evidence="2 9" id="KW-1133">Transmembrane helix</keyword>
<feature type="chain" id="PRO_5022845829" description="PAT complex subunit CCDC47" evidence="10">
    <location>
        <begin position="21"/>
        <end position="424"/>
    </location>
</feature>
<proteinExistence type="inferred from homology"/>
<keyword evidence="3 9" id="KW-0472">Membrane</keyword>
<dbReference type="Pfam" id="PF07946">
    <property type="entry name" value="CCDC47"/>
    <property type="match status" value="1"/>
</dbReference>
<comment type="subcellular location">
    <subcellularLocation>
        <location evidence="4">Rough endoplasmic reticulum membrane</location>
        <topology evidence="4">Single-pass type I membrane protein</topology>
    </subcellularLocation>
</comment>
<dbReference type="GO" id="GO:0032469">
    <property type="term" value="P:endoplasmic reticulum calcium ion homeostasis"/>
    <property type="evidence" value="ECO:0007669"/>
    <property type="project" value="InterPro"/>
</dbReference>
<feature type="transmembrane region" description="Helical" evidence="9">
    <location>
        <begin position="398"/>
        <end position="419"/>
    </location>
</feature>
<keyword evidence="1 9" id="KW-0812">Transmembrane</keyword>
<evidence type="ECO:0000256" key="9">
    <source>
        <dbReference type="SAM" id="Phobius"/>
    </source>
</evidence>
<dbReference type="Proteomes" id="UP000324222">
    <property type="component" value="Unassembled WGS sequence"/>
</dbReference>
<reference evidence="11 12" key="1">
    <citation type="submission" date="2019-05" db="EMBL/GenBank/DDBJ databases">
        <title>Another draft genome of Portunus trituberculatus and its Hox gene families provides insights of decapod evolution.</title>
        <authorList>
            <person name="Jeong J.-H."/>
            <person name="Song I."/>
            <person name="Kim S."/>
            <person name="Choi T."/>
            <person name="Kim D."/>
            <person name="Ryu S."/>
            <person name="Kim W."/>
        </authorList>
    </citation>
    <scope>NUCLEOTIDE SEQUENCE [LARGE SCALE GENOMIC DNA]</scope>
    <source>
        <tissue evidence="11">Muscle</tissue>
    </source>
</reference>
<gene>
    <name evidence="11" type="primary">CCDC47</name>
    <name evidence="11" type="ORF">E2C01_038050</name>
</gene>
<dbReference type="PANTHER" id="PTHR12883:SF0">
    <property type="entry name" value="PAT COMPLEX SUBUNIT CCDC47"/>
    <property type="match status" value="1"/>
</dbReference>
<evidence type="ECO:0000256" key="5">
    <source>
        <dbReference type="ARBA" id="ARBA00034746"/>
    </source>
</evidence>
<evidence type="ECO:0000313" key="11">
    <source>
        <dbReference type="EMBL" id="MPC44377.1"/>
    </source>
</evidence>
<feature type="compositionally biased region" description="Acidic residues" evidence="8">
    <location>
        <begin position="38"/>
        <end position="49"/>
    </location>
</feature>
<feature type="transmembrane region" description="Helical" evidence="9">
    <location>
        <begin position="108"/>
        <end position="127"/>
    </location>
</feature>
<dbReference type="GO" id="GO:0030867">
    <property type="term" value="C:rough endoplasmic reticulum membrane"/>
    <property type="evidence" value="ECO:0007669"/>
    <property type="project" value="UniProtKB-SubCell"/>
</dbReference>
<evidence type="ECO:0000256" key="1">
    <source>
        <dbReference type="ARBA" id="ARBA00022692"/>
    </source>
</evidence>
<dbReference type="OrthoDB" id="10039147at2759"/>